<proteinExistence type="inferred from homology"/>
<dbReference type="InterPro" id="IPR036390">
    <property type="entry name" value="WH_DNA-bd_sf"/>
</dbReference>
<dbReference type="KEGG" id="tle:Tlet_1118"/>
<evidence type="ECO:0000256" key="1">
    <source>
        <dbReference type="ARBA" id="ARBA00006479"/>
    </source>
</evidence>
<dbReference type="PANTHER" id="PTHR18964:SF149">
    <property type="entry name" value="BIFUNCTIONAL UDP-N-ACETYLGLUCOSAMINE 2-EPIMERASE_N-ACETYLMANNOSAMINE KINASE"/>
    <property type="match status" value="1"/>
</dbReference>
<dbReference type="RefSeq" id="WP_012003164.1">
    <property type="nucleotide sequence ID" value="NC_009828.1"/>
</dbReference>
<dbReference type="SUPFAM" id="SSF46785">
    <property type="entry name" value="Winged helix' DNA-binding domain"/>
    <property type="match status" value="1"/>
</dbReference>
<dbReference type="Gene3D" id="1.10.10.10">
    <property type="entry name" value="Winged helix-like DNA-binding domain superfamily/Winged helix DNA-binding domain"/>
    <property type="match status" value="1"/>
</dbReference>
<keyword evidence="3" id="KW-1185">Reference proteome</keyword>
<protein>
    <submittedName>
        <fullName evidence="2">ROK family protein</fullName>
    </submittedName>
</protein>
<reference evidence="2 3" key="2">
    <citation type="journal article" date="2009" name="Proc. Natl. Acad. Sci. U.S.A.">
        <title>On the chimeric nature, thermophilic origin, and phylogenetic placement of the Thermotogales.</title>
        <authorList>
            <person name="Zhaxybayeva O."/>
            <person name="Swithers K.S."/>
            <person name="Lapierre P."/>
            <person name="Fournier G.P."/>
            <person name="Bickhart D.M."/>
            <person name="DeBoy R.T."/>
            <person name="Nelson K.E."/>
            <person name="Nesbo C.L."/>
            <person name="Doolittle W.F."/>
            <person name="Gogarten J.P."/>
            <person name="Noll K.M."/>
        </authorList>
    </citation>
    <scope>NUCLEOTIDE SEQUENCE [LARGE SCALE GENOMIC DNA]</scope>
    <source>
        <strain evidence="3">ATCC BAA-301 / DSM 14385 / NBRC 107922 / TMO</strain>
    </source>
</reference>
<dbReference type="CDD" id="cd23763">
    <property type="entry name" value="ASKHA_ATPase_ROK"/>
    <property type="match status" value="1"/>
</dbReference>
<dbReference type="OrthoDB" id="9796533at2"/>
<name>A8F699_PSELT</name>
<evidence type="ECO:0000313" key="3">
    <source>
        <dbReference type="Proteomes" id="UP000002016"/>
    </source>
</evidence>
<reference evidence="2 3" key="1">
    <citation type="submission" date="2007-08" db="EMBL/GenBank/DDBJ databases">
        <title>Complete sequence of Thermotoga lettingae TMO.</title>
        <authorList>
            <consortium name="US DOE Joint Genome Institute"/>
            <person name="Copeland A."/>
            <person name="Lucas S."/>
            <person name="Lapidus A."/>
            <person name="Barry K."/>
            <person name="Glavina del Rio T."/>
            <person name="Dalin E."/>
            <person name="Tice H."/>
            <person name="Pitluck S."/>
            <person name="Foster B."/>
            <person name="Bruce D."/>
            <person name="Schmutz J."/>
            <person name="Larimer F."/>
            <person name="Land M."/>
            <person name="Hauser L."/>
            <person name="Kyrpides N."/>
            <person name="Mikhailova N."/>
            <person name="Nelson K."/>
            <person name="Gogarten J.P."/>
            <person name="Noll K."/>
            <person name="Richardson P."/>
        </authorList>
    </citation>
    <scope>NUCLEOTIDE SEQUENCE [LARGE SCALE GENOMIC DNA]</scope>
    <source>
        <strain evidence="3">ATCC BAA-301 / DSM 14385 / NBRC 107922 / TMO</strain>
    </source>
</reference>
<dbReference type="eggNOG" id="COG1940">
    <property type="taxonomic scope" value="Bacteria"/>
</dbReference>
<accession>A8F699</accession>
<dbReference type="AlphaFoldDB" id="A8F699"/>
<dbReference type="InterPro" id="IPR036388">
    <property type="entry name" value="WH-like_DNA-bd_sf"/>
</dbReference>
<sequence length="375" mass="41554">MIQKNSEREILRILRRSGHISRSKLSLQTGLSKPAVSEIVSGLISLGVIREVKKGKSSSKGGKRPILLEFKPDYRYIIAIDVGGTKLRVALTDLESRVIETRVVSSKGVTRKDDLLNLICKNISPFLEEREKILGIGIGVPGTVDMKNGFVYYMPAFNLRNIELKSMVQKEVDLPTLVANDVNLNALGEMWKGAARGHKNVLLISLGTGTGAGIILDRHMCNGSRGMAGEIGYMITDWSREKYNDFPFGNLEKWFSGYALEKKLKEIGENMSLKDFFGRTASSEDLNNILNEACEHLALAMVNAICLLDPEVVVITGGIGFNQYDKIIEKIMPVFEKTVPAEIFQSISFKKSELGDMGVIVGANYLVQKEFFVVD</sequence>
<dbReference type="InterPro" id="IPR043129">
    <property type="entry name" value="ATPase_NBD"/>
</dbReference>
<dbReference type="Proteomes" id="UP000002016">
    <property type="component" value="Chromosome"/>
</dbReference>
<dbReference type="Pfam" id="PF00480">
    <property type="entry name" value="ROK"/>
    <property type="match status" value="1"/>
</dbReference>
<dbReference type="Gene3D" id="3.30.420.40">
    <property type="match status" value="2"/>
</dbReference>
<evidence type="ECO:0000313" key="2">
    <source>
        <dbReference type="EMBL" id="ABV33683.1"/>
    </source>
</evidence>
<dbReference type="InterPro" id="IPR000600">
    <property type="entry name" value="ROK"/>
</dbReference>
<dbReference type="Pfam" id="PF13412">
    <property type="entry name" value="HTH_24"/>
    <property type="match status" value="1"/>
</dbReference>
<dbReference type="STRING" id="416591.Tlet_1118"/>
<gene>
    <name evidence="2" type="ordered locus">Tlet_1118</name>
</gene>
<comment type="similarity">
    <text evidence="1">Belongs to the ROK (NagC/XylR) family.</text>
</comment>
<organism evidence="2 3">
    <name type="scientific">Pseudothermotoga lettingae (strain ATCC BAA-301 / DSM 14385 / NBRC 107922 / TMO)</name>
    <name type="common">Thermotoga lettingae</name>
    <dbReference type="NCBI Taxonomy" id="416591"/>
    <lineage>
        <taxon>Bacteria</taxon>
        <taxon>Thermotogati</taxon>
        <taxon>Thermotogota</taxon>
        <taxon>Thermotogae</taxon>
        <taxon>Thermotogales</taxon>
        <taxon>Thermotogaceae</taxon>
        <taxon>Pseudothermotoga</taxon>
    </lineage>
</organism>
<dbReference type="PANTHER" id="PTHR18964">
    <property type="entry name" value="ROK (REPRESSOR, ORF, KINASE) FAMILY"/>
    <property type="match status" value="1"/>
</dbReference>
<dbReference type="SUPFAM" id="SSF53067">
    <property type="entry name" value="Actin-like ATPase domain"/>
    <property type="match status" value="1"/>
</dbReference>
<dbReference type="EMBL" id="CP000812">
    <property type="protein sequence ID" value="ABV33683.1"/>
    <property type="molecule type" value="Genomic_DNA"/>
</dbReference>
<dbReference type="HOGENOM" id="CLU_036604_13_1_0"/>